<dbReference type="FunFam" id="1.20.1250.20:FF:000044">
    <property type="entry name" value="Hexose transporter Hxt3p"/>
    <property type="match status" value="1"/>
</dbReference>
<accession>A0A2T3AAI9</accession>
<dbReference type="PROSITE" id="PS00216">
    <property type="entry name" value="SUGAR_TRANSPORT_1"/>
    <property type="match status" value="2"/>
</dbReference>
<dbReference type="Proteomes" id="UP000241462">
    <property type="component" value="Unassembled WGS sequence"/>
</dbReference>
<evidence type="ECO:0000256" key="2">
    <source>
        <dbReference type="ARBA" id="ARBA00010992"/>
    </source>
</evidence>
<feature type="transmembrane region" description="Helical" evidence="9">
    <location>
        <begin position="341"/>
        <end position="362"/>
    </location>
</feature>
<evidence type="ECO:0000256" key="7">
    <source>
        <dbReference type="RuleBase" id="RU003346"/>
    </source>
</evidence>
<dbReference type="GO" id="GO:0016020">
    <property type="term" value="C:membrane"/>
    <property type="evidence" value="ECO:0007669"/>
    <property type="project" value="UniProtKB-SubCell"/>
</dbReference>
<feature type="transmembrane region" description="Helical" evidence="9">
    <location>
        <begin position="92"/>
        <end position="111"/>
    </location>
</feature>
<dbReference type="InterPro" id="IPR003663">
    <property type="entry name" value="Sugar/inositol_transpt"/>
</dbReference>
<dbReference type="AlphaFoldDB" id="A0A2T3AAI9"/>
<feature type="domain" description="Major facilitator superfamily (MFS) profile" evidence="10">
    <location>
        <begin position="45"/>
        <end position="496"/>
    </location>
</feature>
<dbReference type="PROSITE" id="PS50850">
    <property type="entry name" value="MFS"/>
    <property type="match status" value="1"/>
</dbReference>
<reference evidence="11 12" key="1">
    <citation type="journal article" date="2018" name="Mycol. Prog.">
        <title>Coniella lustricola, a new species from submerged detritus.</title>
        <authorList>
            <person name="Raudabaugh D.B."/>
            <person name="Iturriaga T."/>
            <person name="Carver A."/>
            <person name="Mondo S."/>
            <person name="Pangilinan J."/>
            <person name="Lipzen A."/>
            <person name="He G."/>
            <person name="Amirebrahimi M."/>
            <person name="Grigoriev I.V."/>
            <person name="Miller A.N."/>
        </authorList>
    </citation>
    <scope>NUCLEOTIDE SEQUENCE [LARGE SCALE GENOMIC DNA]</scope>
    <source>
        <strain evidence="11 12">B22-T-1</strain>
    </source>
</reference>
<feature type="transmembrane region" description="Helical" evidence="9">
    <location>
        <begin position="123"/>
        <end position="142"/>
    </location>
</feature>
<evidence type="ECO:0000256" key="1">
    <source>
        <dbReference type="ARBA" id="ARBA00004141"/>
    </source>
</evidence>
<dbReference type="GO" id="GO:0005351">
    <property type="term" value="F:carbohydrate:proton symporter activity"/>
    <property type="evidence" value="ECO:0007669"/>
    <property type="project" value="TreeGrafter"/>
</dbReference>
<feature type="compositionally biased region" description="Polar residues" evidence="8">
    <location>
        <begin position="543"/>
        <end position="552"/>
    </location>
</feature>
<evidence type="ECO:0000256" key="3">
    <source>
        <dbReference type="ARBA" id="ARBA00022448"/>
    </source>
</evidence>
<comment type="subcellular location">
    <subcellularLocation>
        <location evidence="1">Membrane</location>
        <topology evidence="1">Multi-pass membrane protein</topology>
    </subcellularLocation>
</comment>
<feature type="transmembrane region" description="Helical" evidence="9">
    <location>
        <begin position="307"/>
        <end position="329"/>
    </location>
</feature>
<organism evidence="11 12">
    <name type="scientific">Coniella lustricola</name>
    <dbReference type="NCBI Taxonomy" id="2025994"/>
    <lineage>
        <taxon>Eukaryota</taxon>
        <taxon>Fungi</taxon>
        <taxon>Dikarya</taxon>
        <taxon>Ascomycota</taxon>
        <taxon>Pezizomycotina</taxon>
        <taxon>Sordariomycetes</taxon>
        <taxon>Sordariomycetidae</taxon>
        <taxon>Diaporthales</taxon>
        <taxon>Schizoparmaceae</taxon>
        <taxon>Coniella</taxon>
    </lineage>
</organism>
<dbReference type="OrthoDB" id="2241241at2759"/>
<evidence type="ECO:0000256" key="9">
    <source>
        <dbReference type="SAM" id="Phobius"/>
    </source>
</evidence>
<evidence type="ECO:0000313" key="11">
    <source>
        <dbReference type="EMBL" id="PSR88692.1"/>
    </source>
</evidence>
<dbReference type="CDD" id="cd17356">
    <property type="entry name" value="MFS_HXT"/>
    <property type="match status" value="1"/>
</dbReference>
<evidence type="ECO:0000256" key="6">
    <source>
        <dbReference type="ARBA" id="ARBA00023136"/>
    </source>
</evidence>
<feature type="transmembrane region" description="Helical" evidence="9">
    <location>
        <begin position="443"/>
        <end position="465"/>
    </location>
</feature>
<dbReference type="InterPro" id="IPR005829">
    <property type="entry name" value="Sugar_transporter_CS"/>
</dbReference>
<dbReference type="Pfam" id="PF00083">
    <property type="entry name" value="Sugar_tr"/>
    <property type="match status" value="1"/>
</dbReference>
<keyword evidence="12" id="KW-1185">Reference proteome</keyword>
<evidence type="ECO:0000313" key="12">
    <source>
        <dbReference type="Proteomes" id="UP000241462"/>
    </source>
</evidence>
<evidence type="ECO:0000256" key="4">
    <source>
        <dbReference type="ARBA" id="ARBA00022692"/>
    </source>
</evidence>
<sequence length="573" mass="63511">MFGFHNQVTFDHLNPNHEASTDARKDLGHLNYAPLKRVTGRSFCMGLLVSMGGLIFGYDTGQISGFQEMPDFLRRFGERQSDGTYAFSNLRSGLIVGLLSIGTLVGALVAAPVADRLGRRPSISIWSIVVSVGFVIQIASSVSWQQFMIGRLVAGFGVGALSLLVPMFQAETAPPWIRGALVCTYQLFITLGIFLAACFNYGTYSGQRYSSASWRIVIGLGWLWTLILGLGVWFFKETPRYVYRKGRVQEAKHTLMHVYGASENHIAIFTQMEELESKWRIEMQTKKESFVQEFVGMFRGPRMTYRILLGMGLQMFQQLTGANFFFYFGVTIFSSVSISSFITQLILNAINFGCTFIGLYLIERYGRRKSLIVGSCGMTVCFVVFASVGHFALNVNTPTATPQAGVALIVMAALFIVFYSTTWGPMVWSIIAELYPSKYRARAMAMATASNWTWNFLIAFFTPFITSDIDFAFGYVFAGCNVIGGLLVYFFVIEGQGRTLEEIDTMYLEHVPPRKSASWEPPSAEEMARIRAEAGTEDVLPNPSGTNGQSPAVNGAGRGKDGYANDAEHKEAV</sequence>
<proteinExistence type="inferred from homology"/>
<feature type="transmembrane region" description="Helical" evidence="9">
    <location>
        <begin position="214"/>
        <end position="235"/>
    </location>
</feature>
<feature type="compositionally biased region" description="Basic and acidic residues" evidence="8">
    <location>
        <begin position="558"/>
        <end position="573"/>
    </location>
</feature>
<gene>
    <name evidence="11" type="ORF">BD289DRAFT_431785</name>
</gene>
<keyword evidence="5 9" id="KW-1133">Transmembrane helix</keyword>
<feature type="region of interest" description="Disordered" evidence="8">
    <location>
        <begin position="513"/>
        <end position="573"/>
    </location>
</feature>
<dbReference type="EMBL" id="KZ678425">
    <property type="protein sequence ID" value="PSR88692.1"/>
    <property type="molecule type" value="Genomic_DNA"/>
</dbReference>
<feature type="transmembrane region" description="Helical" evidence="9">
    <location>
        <begin position="371"/>
        <end position="393"/>
    </location>
</feature>
<dbReference type="SUPFAM" id="SSF103473">
    <property type="entry name" value="MFS general substrate transporter"/>
    <property type="match status" value="1"/>
</dbReference>
<keyword evidence="4 9" id="KW-0812">Transmembrane</keyword>
<dbReference type="PANTHER" id="PTHR48022:SF91">
    <property type="entry name" value="MAJOR FACILITATOR SUPERFAMILY (MFS) PROFILE DOMAIN-CONTAINING PROTEIN-RELATED"/>
    <property type="match status" value="1"/>
</dbReference>
<feature type="transmembrane region" description="Helical" evidence="9">
    <location>
        <begin position="180"/>
        <end position="202"/>
    </location>
</feature>
<keyword evidence="3 7" id="KW-0813">Transport</keyword>
<keyword evidence="6 9" id="KW-0472">Membrane</keyword>
<dbReference type="InParanoid" id="A0A2T3AAI9"/>
<dbReference type="STRING" id="2025994.A0A2T3AAI9"/>
<dbReference type="PRINTS" id="PR00171">
    <property type="entry name" value="SUGRTRNSPORT"/>
</dbReference>
<dbReference type="PROSITE" id="PS00217">
    <property type="entry name" value="SUGAR_TRANSPORT_2"/>
    <property type="match status" value="1"/>
</dbReference>
<evidence type="ECO:0000256" key="5">
    <source>
        <dbReference type="ARBA" id="ARBA00022989"/>
    </source>
</evidence>
<feature type="transmembrane region" description="Helical" evidence="9">
    <location>
        <begin position="471"/>
        <end position="492"/>
    </location>
</feature>
<dbReference type="InterPro" id="IPR050360">
    <property type="entry name" value="MFS_Sugar_Transporters"/>
</dbReference>
<feature type="transmembrane region" description="Helical" evidence="9">
    <location>
        <begin position="405"/>
        <end position="431"/>
    </location>
</feature>
<evidence type="ECO:0000256" key="8">
    <source>
        <dbReference type="SAM" id="MobiDB-lite"/>
    </source>
</evidence>
<dbReference type="PANTHER" id="PTHR48022">
    <property type="entry name" value="PLASTIDIC GLUCOSE TRANSPORTER 4"/>
    <property type="match status" value="1"/>
</dbReference>
<feature type="transmembrane region" description="Helical" evidence="9">
    <location>
        <begin position="148"/>
        <end position="168"/>
    </location>
</feature>
<protein>
    <submittedName>
        <fullName evidence="11">General substrate transporter</fullName>
    </submittedName>
</protein>
<name>A0A2T3AAI9_9PEZI</name>
<dbReference type="InterPro" id="IPR005828">
    <property type="entry name" value="MFS_sugar_transport-like"/>
</dbReference>
<evidence type="ECO:0000259" key="10">
    <source>
        <dbReference type="PROSITE" id="PS50850"/>
    </source>
</evidence>
<dbReference type="Gene3D" id="1.20.1250.20">
    <property type="entry name" value="MFS general substrate transporter like domains"/>
    <property type="match status" value="1"/>
</dbReference>
<dbReference type="InterPro" id="IPR036259">
    <property type="entry name" value="MFS_trans_sf"/>
</dbReference>
<feature type="transmembrane region" description="Helical" evidence="9">
    <location>
        <begin position="38"/>
        <end position="58"/>
    </location>
</feature>
<dbReference type="NCBIfam" id="TIGR00879">
    <property type="entry name" value="SP"/>
    <property type="match status" value="1"/>
</dbReference>
<dbReference type="InterPro" id="IPR020846">
    <property type="entry name" value="MFS_dom"/>
</dbReference>
<comment type="similarity">
    <text evidence="2 7">Belongs to the major facilitator superfamily. Sugar transporter (TC 2.A.1.1) family.</text>
</comment>